<dbReference type="Pfam" id="PF05952">
    <property type="entry name" value="ComX"/>
    <property type="match status" value="1"/>
</dbReference>
<evidence type="ECO:0000256" key="9">
    <source>
        <dbReference type="ARBA" id="ARBA00030321"/>
    </source>
</evidence>
<evidence type="ECO:0000256" key="8">
    <source>
        <dbReference type="ARBA" id="ARBA00029545"/>
    </source>
</evidence>
<sequence length="59" mass="6822">MLQEIIRKLVQEPGSLMQLQSGQLQLAGMSALEERALMDVMNSRDKDHGQTLLREMYWC</sequence>
<evidence type="ECO:0000313" key="11">
    <source>
        <dbReference type="Proteomes" id="UP000773462"/>
    </source>
</evidence>
<protein>
    <recommendedName>
        <fullName evidence="8">ComX pheromone</fullName>
    </recommendedName>
    <alternativeName>
        <fullName evidence="9">Competence pheromone</fullName>
    </alternativeName>
</protein>
<evidence type="ECO:0000256" key="4">
    <source>
        <dbReference type="ARBA" id="ARBA00023287"/>
    </source>
</evidence>
<organism evidence="10 11">
    <name type="scientific">Paenibacillus silagei</name>
    <dbReference type="NCBI Taxonomy" id="1670801"/>
    <lineage>
        <taxon>Bacteria</taxon>
        <taxon>Bacillati</taxon>
        <taxon>Bacillota</taxon>
        <taxon>Bacilli</taxon>
        <taxon>Bacillales</taxon>
        <taxon>Paenibacillaceae</taxon>
        <taxon>Paenibacillus</taxon>
    </lineage>
</organism>
<evidence type="ECO:0000256" key="7">
    <source>
        <dbReference type="ARBA" id="ARBA00029483"/>
    </source>
</evidence>
<dbReference type="InterPro" id="IPR009233">
    <property type="entry name" value="Competence_ComX_Bacillus"/>
</dbReference>
<dbReference type="Proteomes" id="UP000773462">
    <property type="component" value="Unassembled WGS sequence"/>
</dbReference>
<name>A0ABS4NRB5_9BACL</name>
<evidence type="ECO:0000313" key="10">
    <source>
        <dbReference type="EMBL" id="MBP2111966.1"/>
    </source>
</evidence>
<keyword evidence="6" id="KW-0636">Prenylation</keyword>
<evidence type="ECO:0000256" key="5">
    <source>
        <dbReference type="ARBA" id="ARBA00023288"/>
    </source>
</evidence>
<dbReference type="RefSeq" id="WP_209872369.1">
    <property type="nucleotide sequence ID" value="NZ_JAGGLV010000005.1"/>
</dbReference>
<evidence type="ECO:0000256" key="6">
    <source>
        <dbReference type="ARBA" id="ARBA00023289"/>
    </source>
</evidence>
<dbReference type="EMBL" id="JAGGLV010000005">
    <property type="protein sequence ID" value="MBP2111966.1"/>
    <property type="molecule type" value="Genomic_DNA"/>
</dbReference>
<comment type="subunit">
    <text evidence="7">Interacts directly with the sensor histidine kinase ComP and stimulates its activity.</text>
</comment>
<gene>
    <name evidence="10" type="ORF">J2Z70_002107</name>
</gene>
<evidence type="ECO:0000256" key="1">
    <source>
        <dbReference type="ARBA" id="ARBA00004613"/>
    </source>
</evidence>
<proteinExistence type="predicted"/>
<comment type="subcellular location">
    <subcellularLocation>
        <location evidence="1">Secreted</location>
    </subcellularLocation>
</comment>
<keyword evidence="2" id="KW-0964">Secreted</keyword>
<keyword evidence="5" id="KW-0449">Lipoprotein</keyword>
<keyword evidence="11" id="KW-1185">Reference proteome</keyword>
<evidence type="ECO:0000256" key="2">
    <source>
        <dbReference type="ARBA" id="ARBA00022525"/>
    </source>
</evidence>
<keyword evidence="3" id="KW-0588">Pheromone</keyword>
<evidence type="ECO:0000256" key="3">
    <source>
        <dbReference type="ARBA" id="ARBA00023044"/>
    </source>
</evidence>
<keyword evidence="4" id="KW-0178">Competence</keyword>
<comment type="caution">
    <text evidence="10">The sequence shown here is derived from an EMBL/GenBank/DDBJ whole genome shotgun (WGS) entry which is preliminary data.</text>
</comment>
<accession>A0ABS4NRB5</accession>
<reference evidence="10 11" key="1">
    <citation type="submission" date="2021-03" db="EMBL/GenBank/DDBJ databases">
        <title>Genomic Encyclopedia of Type Strains, Phase IV (KMG-IV): sequencing the most valuable type-strain genomes for metagenomic binning, comparative biology and taxonomic classification.</title>
        <authorList>
            <person name="Goeker M."/>
        </authorList>
    </citation>
    <scope>NUCLEOTIDE SEQUENCE [LARGE SCALE GENOMIC DNA]</scope>
    <source>
        <strain evidence="10 11">DSM 101953</strain>
    </source>
</reference>